<name>A0A9K3DB15_9EUKA</name>
<comment type="caution">
    <text evidence="1">The sequence shown here is derived from an EMBL/GenBank/DDBJ whole genome shotgun (WGS) entry which is preliminary data.</text>
</comment>
<dbReference type="EMBL" id="BDIP01008150">
    <property type="protein sequence ID" value="GIQ91685.1"/>
    <property type="molecule type" value="Genomic_DNA"/>
</dbReference>
<dbReference type="AlphaFoldDB" id="A0A9K3DB15"/>
<proteinExistence type="predicted"/>
<reference evidence="1 2" key="1">
    <citation type="journal article" date="2018" name="PLoS ONE">
        <title>The draft genome of Kipferlia bialata reveals reductive genome evolution in fornicate parasites.</title>
        <authorList>
            <person name="Tanifuji G."/>
            <person name="Takabayashi S."/>
            <person name="Kume K."/>
            <person name="Takagi M."/>
            <person name="Nakayama T."/>
            <person name="Kamikawa R."/>
            <person name="Inagaki Y."/>
            <person name="Hashimoto T."/>
        </authorList>
    </citation>
    <scope>NUCLEOTIDE SEQUENCE [LARGE SCALE GENOMIC DNA]</scope>
    <source>
        <strain evidence="1">NY0173</strain>
    </source>
</reference>
<evidence type="ECO:0000313" key="2">
    <source>
        <dbReference type="Proteomes" id="UP000265618"/>
    </source>
</evidence>
<dbReference type="Proteomes" id="UP000265618">
    <property type="component" value="Unassembled WGS sequence"/>
</dbReference>
<organism evidence="1 2">
    <name type="scientific">Kipferlia bialata</name>
    <dbReference type="NCBI Taxonomy" id="797122"/>
    <lineage>
        <taxon>Eukaryota</taxon>
        <taxon>Metamonada</taxon>
        <taxon>Carpediemonas-like organisms</taxon>
        <taxon>Kipferlia</taxon>
    </lineage>
</organism>
<evidence type="ECO:0000313" key="1">
    <source>
        <dbReference type="EMBL" id="GIQ91685.1"/>
    </source>
</evidence>
<sequence>MPTPFHTVYPTPVVDESEIPHSDPLFIHAPGDGSVPCLSALADPFPGSM</sequence>
<feature type="non-terminal residue" evidence="1">
    <location>
        <position position="1"/>
    </location>
</feature>
<protein>
    <submittedName>
        <fullName evidence="1">Uncharacterized protein</fullName>
    </submittedName>
</protein>
<accession>A0A9K3DB15</accession>
<keyword evidence="2" id="KW-1185">Reference proteome</keyword>
<gene>
    <name evidence="1" type="ORF">KIPB_015046</name>
</gene>